<proteinExistence type="inferred from homology"/>
<comment type="catalytic activity">
    <reaction evidence="3">
        <text>L-glutaminyl-[protein] + H2O = L-glutamyl-[protein] + NH4(+)</text>
        <dbReference type="Rhea" id="RHEA:16441"/>
        <dbReference type="Rhea" id="RHEA-COMP:10207"/>
        <dbReference type="Rhea" id="RHEA-COMP:10208"/>
        <dbReference type="ChEBI" id="CHEBI:15377"/>
        <dbReference type="ChEBI" id="CHEBI:28938"/>
        <dbReference type="ChEBI" id="CHEBI:29973"/>
        <dbReference type="ChEBI" id="CHEBI:30011"/>
        <dbReference type="EC" id="3.5.1.44"/>
    </reaction>
</comment>
<comment type="caution">
    <text evidence="4">The sequence shown here is derived from an EMBL/GenBank/DDBJ whole genome shotgun (WGS) entry which is preliminary data.</text>
</comment>
<dbReference type="PANTHER" id="PTHR35147:SF2">
    <property type="entry name" value="CHEMORECEPTOR GLUTAMINE DEAMIDASE CHED-RELATED"/>
    <property type="match status" value="1"/>
</dbReference>
<comment type="function">
    <text evidence="3">Probably deamidates glutamine residues to glutamate on methyl-accepting chemotaxis receptors (MCPs), playing an important role in chemotaxis.</text>
</comment>
<sequence length="193" mass="21087">MATGFDYRPDPATGERRVHVVQGEYHVTDDPSIVLTTILGSCVAACMRDPVAGVGGMNHFLLPDGGTSSSGPEALRYGVHSMELLVNGLLKRGARRDRLETRLFGGARMVQGLTDIGEKNGSFAVEFLRREGLAYLGGSLGGTHGRRVQFWPVAGRMRQMMVGREEERIFEKERRSAVVPQAPQVATGELELF</sequence>
<dbReference type="InterPro" id="IPR038592">
    <property type="entry name" value="CheD-like_sf"/>
</dbReference>
<organism evidence="4 5">
    <name type="scientific">Lutibaculum baratangense AMV1</name>
    <dbReference type="NCBI Taxonomy" id="631454"/>
    <lineage>
        <taxon>Bacteria</taxon>
        <taxon>Pseudomonadati</taxon>
        <taxon>Pseudomonadota</taxon>
        <taxon>Alphaproteobacteria</taxon>
        <taxon>Hyphomicrobiales</taxon>
        <taxon>Tepidamorphaceae</taxon>
        <taxon>Lutibaculum</taxon>
    </lineage>
</organism>
<dbReference type="CDD" id="cd16352">
    <property type="entry name" value="CheD"/>
    <property type="match status" value="1"/>
</dbReference>
<dbReference type="HAMAP" id="MF_01440">
    <property type="entry name" value="CheD"/>
    <property type="match status" value="1"/>
</dbReference>
<dbReference type="Proteomes" id="UP000017819">
    <property type="component" value="Unassembled WGS sequence"/>
</dbReference>
<dbReference type="PATRIC" id="fig|631454.5.peg.2641"/>
<keyword evidence="2 3" id="KW-0378">Hydrolase</keyword>
<dbReference type="Gene3D" id="3.30.1330.200">
    <property type="match status" value="1"/>
</dbReference>
<dbReference type="OrthoDB" id="9807202at2"/>
<evidence type="ECO:0000313" key="5">
    <source>
        <dbReference type="Proteomes" id="UP000017819"/>
    </source>
</evidence>
<dbReference type="eggNOG" id="COG1871">
    <property type="taxonomic scope" value="Bacteria"/>
</dbReference>
<evidence type="ECO:0000256" key="3">
    <source>
        <dbReference type="HAMAP-Rule" id="MF_01440"/>
    </source>
</evidence>
<accession>V4TD50</accession>
<name>V4TD50_9HYPH</name>
<dbReference type="PANTHER" id="PTHR35147">
    <property type="entry name" value="CHEMORECEPTOR GLUTAMINE DEAMIDASE CHED-RELATED"/>
    <property type="match status" value="1"/>
</dbReference>
<dbReference type="GO" id="GO:0006935">
    <property type="term" value="P:chemotaxis"/>
    <property type="evidence" value="ECO:0007669"/>
    <property type="project" value="UniProtKB-UniRule"/>
</dbReference>
<dbReference type="Pfam" id="PF03975">
    <property type="entry name" value="CheD"/>
    <property type="match status" value="1"/>
</dbReference>
<dbReference type="EMBL" id="AWXZ01000035">
    <property type="protein sequence ID" value="ESR24223.1"/>
    <property type="molecule type" value="Genomic_DNA"/>
</dbReference>
<evidence type="ECO:0000256" key="1">
    <source>
        <dbReference type="ARBA" id="ARBA00022500"/>
    </source>
</evidence>
<dbReference type="EC" id="3.5.1.44" evidence="3"/>
<keyword evidence="1 3" id="KW-0145">Chemotaxis</keyword>
<dbReference type="AlphaFoldDB" id="V4TD50"/>
<dbReference type="RefSeq" id="WP_023432801.1">
    <property type="nucleotide sequence ID" value="NZ_AWXZ01000035.1"/>
</dbReference>
<keyword evidence="5" id="KW-1185">Reference proteome</keyword>
<reference evidence="4 5" key="1">
    <citation type="journal article" date="2014" name="Genome Announc.">
        <title>Draft Genome Sequence of Lutibaculum baratangense Strain AMV1T, Isolated from a Mud Volcano in Andamans, India.</title>
        <authorList>
            <person name="Singh A."/>
            <person name="Sreenivas A."/>
            <person name="Sathyanarayana Reddy G."/>
            <person name="Pinnaka A.K."/>
            <person name="Shivaji S."/>
        </authorList>
    </citation>
    <scope>NUCLEOTIDE SEQUENCE [LARGE SCALE GENOMIC DNA]</scope>
    <source>
        <strain evidence="4 5">AMV1</strain>
    </source>
</reference>
<dbReference type="STRING" id="631454.N177_2672"/>
<dbReference type="InterPro" id="IPR011324">
    <property type="entry name" value="Cytotoxic_necrot_fac-like_cat"/>
</dbReference>
<dbReference type="GO" id="GO:0050568">
    <property type="term" value="F:protein-glutamine glutaminase activity"/>
    <property type="evidence" value="ECO:0007669"/>
    <property type="project" value="UniProtKB-UniRule"/>
</dbReference>
<evidence type="ECO:0000256" key="2">
    <source>
        <dbReference type="ARBA" id="ARBA00022801"/>
    </source>
</evidence>
<gene>
    <name evidence="3" type="primary">cheD</name>
    <name evidence="4" type="ORF">N177_2672</name>
</gene>
<evidence type="ECO:0000313" key="4">
    <source>
        <dbReference type="EMBL" id="ESR24223.1"/>
    </source>
</evidence>
<dbReference type="SUPFAM" id="SSF64438">
    <property type="entry name" value="CNF1/YfiH-like putative cysteine hydrolases"/>
    <property type="match status" value="1"/>
</dbReference>
<protein>
    <recommendedName>
        <fullName evidence="3">Probable chemoreceptor glutamine deamidase CheD</fullName>
        <ecNumber evidence="3">3.5.1.44</ecNumber>
    </recommendedName>
</protein>
<comment type="similarity">
    <text evidence="3">Belongs to the CheD family.</text>
</comment>
<dbReference type="InterPro" id="IPR005659">
    <property type="entry name" value="Chemorcpt_Glu_NH3ase_CheD"/>
</dbReference>